<evidence type="ECO:0000256" key="1">
    <source>
        <dbReference type="SAM" id="MobiDB-lite"/>
    </source>
</evidence>
<protein>
    <submittedName>
        <fullName evidence="2">Uncharacterized protein</fullName>
    </submittedName>
</protein>
<feature type="non-terminal residue" evidence="2">
    <location>
        <position position="63"/>
    </location>
</feature>
<evidence type="ECO:0000313" key="3">
    <source>
        <dbReference type="Proteomes" id="UP000242770"/>
    </source>
</evidence>
<name>A0A0F7S925_9BASI</name>
<sequence>MEDGHDDDGHHHHEAPPAAYDDASNQPNSPLKHDRDEFDHSQHNVAYQPHTSYAPSSNNSSTP</sequence>
<feature type="compositionally biased region" description="Polar residues" evidence="1">
    <location>
        <begin position="43"/>
        <end position="63"/>
    </location>
</feature>
<feature type="region of interest" description="Disordered" evidence="1">
    <location>
        <begin position="1"/>
        <end position="63"/>
    </location>
</feature>
<keyword evidence="3" id="KW-1185">Reference proteome</keyword>
<reference evidence="3" key="1">
    <citation type="submission" date="2014-06" db="EMBL/GenBank/DDBJ databases">
        <authorList>
            <person name="Berkman P.J."/>
        </authorList>
    </citation>
    <scope>NUCLEOTIDE SEQUENCE [LARGE SCALE GENOMIC DNA]</scope>
</reference>
<dbReference type="EMBL" id="CCFA01001344">
    <property type="protein sequence ID" value="CDW97193.1"/>
    <property type="molecule type" value="Genomic_DNA"/>
</dbReference>
<gene>
    <name evidence="2" type="primary">SSCI25380.1</name>
</gene>
<dbReference type="Proteomes" id="UP000242770">
    <property type="component" value="Unassembled WGS sequence"/>
</dbReference>
<dbReference type="AlphaFoldDB" id="A0A0F7S925"/>
<accession>A0A0F7S925</accession>
<proteinExistence type="predicted"/>
<feature type="compositionally biased region" description="Basic and acidic residues" evidence="1">
    <location>
        <begin position="31"/>
        <end position="42"/>
    </location>
</feature>
<evidence type="ECO:0000313" key="2">
    <source>
        <dbReference type="EMBL" id="CDW97193.1"/>
    </source>
</evidence>
<organism evidence="2 3">
    <name type="scientific">Sporisorium scitamineum</name>
    <dbReference type="NCBI Taxonomy" id="49012"/>
    <lineage>
        <taxon>Eukaryota</taxon>
        <taxon>Fungi</taxon>
        <taxon>Dikarya</taxon>
        <taxon>Basidiomycota</taxon>
        <taxon>Ustilaginomycotina</taxon>
        <taxon>Ustilaginomycetes</taxon>
        <taxon>Ustilaginales</taxon>
        <taxon>Ustilaginaceae</taxon>
        <taxon>Sporisorium</taxon>
    </lineage>
</organism>